<organism evidence="1 2">
    <name type="scientific">Lactuca sativa</name>
    <name type="common">Garden lettuce</name>
    <dbReference type="NCBI Taxonomy" id="4236"/>
    <lineage>
        <taxon>Eukaryota</taxon>
        <taxon>Viridiplantae</taxon>
        <taxon>Streptophyta</taxon>
        <taxon>Embryophyta</taxon>
        <taxon>Tracheophyta</taxon>
        <taxon>Spermatophyta</taxon>
        <taxon>Magnoliopsida</taxon>
        <taxon>eudicotyledons</taxon>
        <taxon>Gunneridae</taxon>
        <taxon>Pentapetalae</taxon>
        <taxon>asterids</taxon>
        <taxon>campanulids</taxon>
        <taxon>Asterales</taxon>
        <taxon>Asteraceae</taxon>
        <taxon>Cichorioideae</taxon>
        <taxon>Cichorieae</taxon>
        <taxon>Lactucinae</taxon>
        <taxon>Lactuca</taxon>
    </lineage>
</organism>
<evidence type="ECO:0000313" key="2">
    <source>
        <dbReference type="Proteomes" id="UP000235145"/>
    </source>
</evidence>
<keyword evidence="2" id="KW-1185">Reference proteome</keyword>
<accession>A0A9R1W7M4</accession>
<protein>
    <submittedName>
        <fullName evidence="1">Uncharacterized protein</fullName>
    </submittedName>
</protein>
<dbReference type="Proteomes" id="UP000235145">
    <property type="component" value="Unassembled WGS sequence"/>
</dbReference>
<gene>
    <name evidence="1" type="ORF">LSAT_V11C300109110</name>
</gene>
<comment type="caution">
    <text evidence="1">The sequence shown here is derived from an EMBL/GenBank/DDBJ whole genome shotgun (WGS) entry which is preliminary data.</text>
</comment>
<reference evidence="1 2" key="1">
    <citation type="journal article" date="2017" name="Nat. Commun.">
        <title>Genome assembly with in vitro proximity ligation data and whole-genome triplication in lettuce.</title>
        <authorList>
            <person name="Reyes-Chin-Wo S."/>
            <person name="Wang Z."/>
            <person name="Yang X."/>
            <person name="Kozik A."/>
            <person name="Arikit S."/>
            <person name="Song C."/>
            <person name="Xia L."/>
            <person name="Froenicke L."/>
            <person name="Lavelle D.O."/>
            <person name="Truco M.J."/>
            <person name="Xia R."/>
            <person name="Zhu S."/>
            <person name="Xu C."/>
            <person name="Xu H."/>
            <person name="Xu X."/>
            <person name="Cox K."/>
            <person name="Korf I."/>
            <person name="Meyers B.C."/>
            <person name="Michelmore R.W."/>
        </authorList>
    </citation>
    <scope>NUCLEOTIDE SEQUENCE [LARGE SCALE GENOMIC DNA]</scope>
    <source>
        <strain evidence="2">cv. Salinas</strain>
        <tissue evidence="1">Seedlings</tissue>
    </source>
</reference>
<dbReference type="PANTHER" id="PTHR46250:SF17">
    <property type="entry name" value="MYB_SANT-LIKE DOMAIN-CONTAINING PROTEIN"/>
    <property type="match status" value="1"/>
</dbReference>
<proteinExistence type="predicted"/>
<sequence length="141" mass="16431">MVNGSNKIGFGYDFEEHCLTVGNPVWEAYLQLHVHKEATKWKHKSFPYYEDICIVFGKDRAQGNRVRYFIEMEQDEISCNTTVQNEETTLTVHSSKRKRRSDDMFDNVVGLITKSLKQILKYLSQIIKLDMIKGLSEKIPP</sequence>
<evidence type="ECO:0000313" key="1">
    <source>
        <dbReference type="EMBL" id="KAJ0218893.1"/>
    </source>
</evidence>
<dbReference type="AlphaFoldDB" id="A0A9R1W7M4"/>
<dbReference type="PANTHER" id="PTHR46250">
    <property type="entry name" value="MYB/SANT-LIKE DNA-BINDING DOMAIN PROTEIN-RELATED"/>
    <property type="match status" value="1"/>
</dbReference>
<name>A0A9R1W7M4_LACSA</name>
<dbReference type="EMBL" id="NBSK02000003">
    <property type="protein sequence ID" value="KAJ0218893.1"/>
    <property type="molecule type" value="Genomic_DNA"/>
</dbReference>